<dbReference type="AlphaFoldDB" id="A0A8X6R8M6"/>
<keyword evidence="2" id="KW-1185">Reference proteome</keyword>
<evidence type="ECO:0000313" key="1">
    <source>
        <dbReference type="EMBL" id="GFX87892.1"/>
    </source>
</evidence>
<proteinExistence type="predicted"/>
<accession>A0A8X6R8M6</accession>
<dbReference type="EMBL" id="BMAU01021040">
    <property type="protein sequence ID" value="GFX87892.1"/>
    <property type="molecule type" value="Genomic_DNA"/>
</dbReference>
<name>A0A8X6R8M6_TRICX</name>
<sequence>MSCHSQLRRTITDNRTGTYTSVRFQTKDSHKYVYFHPRHDMTFFALSCVMGKTIDIAVCTLRDGQGSDSDPKMGVARAVIMS</sequence>
<reference evidence="1" key="1">
    <citation type="submission" date="2020-08" db="EMBL/GenBank/DDBJ databases">
        <title>Multicomponent nature underlies the extraordinary mechanical properties of spider dragline silk.</title>
        <authorList>
            <person name="Kono N."/>
            <person name="Nakamura H."/>
            <person name="Mori M."/>
            <person name="Yoshida Y."/>
            <person name="Ohtoshi R."/>
            <person name="Malay A.D."/>
            <person name="Moran D.A.P."/>
            <person name="Tomita M."/>
            <person name="Numata K."/>
            <person name="Arakawa K."/>
        </authorList>
    </citation>
    <scope>NUCLEOTIDE SEQUENCE</scope>
</reference>
<gene>
    <name evidence="1" type="ORF">TNCV_4373571</name>
</gene>
<comment type="caution">
    <text evidence="1">The sequence shown here is derived from an EMBL/GenBank/DDBJ whole genome shotgun (WGS) entry which is preliminary data.</text>
</comment>
<dbReference type="Proteomes" id="UP000887159">
    <property type="component" value="Unassembled WGS sequence"/>
</dbReference>
<protein>
    <submittedName>
        <fullName evidence="1">Uncharacterized protein</fullName>
    </submittedName>
</protein>
<evidence type="ECO:0000313" key="2">
    <source>
        <dbReference type="Proteomes" id="UP000887159"/>
    </source>
</evidence>
<organism evidence="1 2">
    <name type="scientific">Trichonephila clavipes</name>
    <name type="common">Golden silk orbweaver</name>
    <name type="synonym">Nephila clavipes</name>
    <dbReference type="NCBI Taxonomy" id="2585209"/>
    <lineage>
        <taxon>Eukaryota</taxon>
        <taxon>Metazoa</taxon>
        <taxon>Ecdysozoa</taxon>
        <taxon>Arthropoda</taxon>
        <taxon>Chelicerata</taxon>
        <taxon>Arachnida</taxon>
        <taxon>Araneae</taxon>
        <taxon>Araneomorphae</taxon>
        <taxon>Entelegynae</taxon>
        <taxon>Araneoidea</taxon>
        <taxon>Nephilidae</taxon>
        <taxon>Trichonephila</taxon>
    </lineage>
</organism>